<gene>
    <name evidence="2" type="ORF">TNIN_302941</name>
</gene>
<accession>A0A8X6X3G2</accession>
<proteinExistence type="predicted"/>
<dbReference type="AlphaFoldDB" id="A0A8X6X3G2"/>
<organism evidence="2 3">
    <name type="scientific">Trichonephila inaurata madagascariensis</name>
    <dbReference type="NCBI Taxonomy" id="2747483"/>
    <lineage>
        <taxon>Eukaryota</taxon>
        <taxon>Metazoa</taxon>
        <taxon>Ecdysozoa</taxon>
        <taxon>Arthropoda</taxon>
        <taxon>Chelicerata</taxon>
        <taxon>Arachnida</taxon>
        <taxon>Araneae</taxon>
        <taxon>Araneomorphae</taxon>
        <taxon>Entelegynae</taxon>
        <taxon>Araneoidea</taxon>
        <taxon>Nephilidae</taxon>
        <taxon>Trichonephila</taxon>
        <taxon>Trichonephila inaurata</taxon>
    </lineage>
</organism>
<name>A0A8X6X3G2_9ARAC</name>
<evidence type="ECO:0000313" key="2">
    <source>
        <dbReference type="EMBL" id="GFY45462.1"/>
    </source>
</evidence>
<dbReference type="EMBL" id="BMAV01004879">
    <property type="protein sequence ID" value="GFY45462.1"/>
    <property type="molecule type" value="Genomic_DNA"/>
</dbReference>
<feature type="compositionally biased region" description="Basic and acidic residues" evidence="1">
    <location>
        <begin position="18"/>
        <end position="40"/>
    </location>
</feature>
<sequence>MRSGSGTAVYRGGLATIEETRRDRTREEGQNRRREKTWSEEERRLEDGFLQSCIILAFSLFYEVSHSKSEINWWDKQLTAVIFSQFEHDTHQKKNPQVYRWNGSFTFPRVLFISLLTN</sequence>
<evidence type="ECO:0000256" key="1">
    <source>
        <dbReference type="SAM" id="MobiDB-lite"/>
    </source>
</evidence>
<evidence type="ECO:0000313" key="3">
    <source>
        <dbReference type="Proteomes" id="UP000886998"/>
    </source>
</evidence>
<dbReference type="Proteomes" id="UP000886998">
    <property type="component" value="Unassembled WGS sequence"/>
</dbReference>
<feature type="region of interest" description="Disordered" evidence="1">
    <location>
        <begin position="1"/>
        <end position="40"/>
    </location>
</feature>
<comment type="caution">
    <text evidence="2">The sequence shown here is derived from an EMBL/GenBank/DDBJ whole genome shotgun (WGS) entry which is preliminary data.</text>
</comment>
<keyword evidence="3" id="KW-1185">Reference proteome</keyword>
<protein>
    <submittedName>
        <fullName evidence="2">Uncharacterized protein</fullName>
    </submittedName>
</protein>
<reference evidence="2" key="1">
    <citation type="submission" date="2020-08" db="EMBL/GenBank/DDBJ databases">
        <title>Multicomponent nature underlies the extraordinary mechanical properties of spider dragline silk.</title>
        <authorList>
            <person name="Kono N."/>
            <person name="Nakamura H."/>
            <person name="Mori M."/>
            <person name="Yoshida Y."/>
            <person name="Ohtoshi R."/>
            <person name="Malay A.D."/>
            <person name="Moran D.A.P."/>
            <person name="Tomita M."/>
            <person name="Numata K."/>
            <person name="Arakawa K."/>
        </authorList>
    </citation>
    <scope>NUCLEOTIDE SEQUENCE</scope>
</reference>